<dbReference type="InterPro" id="IPR008993">
    <property type="entry name" value="TIMP-like_OB-fold"/>
</dbReference>
<keyword evidence="3" id="KW-1185">Reference proteome</keyword>
<dbReference type="Gene3D" id="2.40.50.120">
    <property type="match status" value="1"/>
</dbReference>
<evidence type="ECO:0000313" key="3">
    <source>
        <dbReference type="Proteomes" id="UP000817854"/>
    </source>
</evidence>
<evidence type="ECO:0000313" key="2">
    <source>
        <dbReference type="EMBL" id="NHN26000.1"/>
    </source>
</evidence>
<name>A0ABX0IQB6_9FLAO</name>
<protein>
    <recommendedName>
        <fullName evidence="4">DUF4468 domain-containing protein</fullName>
    </recommendedName>
</protein>
<dbReference type="EMBL" id="VEVQ02000005">
    <property type="protein sequence ID" value="NHN26000.1"/>
    <property type="molecule type" value="Genomic_DNA"/>
</dbReference>
<gene>
    <name evidence="2" type="ORF">FIA58_009970</name>
</gene>
<feature type="chain" id="PRO_5046756955" description="DUF4468 domain-containing protein" evidence="1">
    <location>
        <begin position="20"/>
        <end position="177"/>
    </location>
</feature>
<organism evidence="2 3">
    <name type="scientific">Flavobacterium jejuense</name>
    <dbReference type="NCBI Taxonomy" id="1544455"/>
    <lineage>
        <taxon>Bacteria</taxon>
        <taxon>Pseudomonadati</taxon>
        <taxon>Bacteroidota</taxon>
        <taxon>Flavobacteriia</taxon>
        <taxon>Flavobacteriales</taxon>
        <taxon>Flavobacteriaceae</taxon>
        <taxon>Flavobacterium</taxon>
    </lineage>
</organism>
<evidence type="ECO:0008006" key="4">
    <source>
        <dbReference type="Google" id="ProtNLM"/>
    </source>
</evidence>
<proteinExistence type="predicted"/>
<keyword evidence="1" id="KW-0732">Signal</keyword>
<comment type="caution">
    <text evidence="2">The sequence shown here is derived from an EMBL/GenBank/DDBJ whole genome shotgun (WGS) entry which is preliminary data.</text>
</comment>
<feature type="signal peptide" evidence="1">
    <location>
        <begin position="1"/>
        <end position="19"/>
    </location>
</feature>
<evidence type="ECO:0000256" key="1">
    <source>
        <dbReference type="SAM" id="SignalP"/>
    </source>
</evidence>
<reference evidence="2" key="2">
    <citation type="submission" date="2020-02" db="EMBL/GenBank/DDBJ databases">
        <title>Flavobacterium profundi sp. nov., isolated from a deep-sea seamount.</title>
        <authorList>
            <person name="Zhang D.-C."/>
        </authorList>
    </citation>
    <scope>NUCLEOTIDE SEQUENCE</scope>
    <source>
        <strain evidence="2">EC11</strain>
    </source>
</reference>
<sequence length="177" mass="20462">MKNYILLCLLITFSNQSLFACKCQQIDDIKSDYVSTDAIIHAKVIAKEFVSFASTVNEKGIQLIQSAYHSEKEKIDFLEKDWIIKIKMEIVSVYKGKKLSKYITVYTSRLAATCGYLNFDIGQEYQVYLSNDCYFDHVFKKAALKSKNYNGYWTNVCTRTKTFSLEEDKNLKALMAK</sequence>
<dbReference type="RefSeq" id="WP_140962332.1">
    <property type="nucleotide sequence ID" value="NZ_VEVQ02000005.1"/>
</dbReference>
<dbReference type="PROSITE" id="PS51257">
    <property type="entry name" value="PROKAR_LIPOPROTEIN"/>
    <property type="match status" value="1"/>
</dbReference>
<reference evidence="2" key="1">
    <citation type="submission" date="2019-05" db="EMBL/GenBank/DDBJ databases">
        <authorList>
            <person name="Lianzixin W."/>
        </authorList>
    </citation>
    <scope>NUCLEOTIDE SEQUENCE</scope>
    <source>
        <strain evidence="2">EC11</strain>
    </source>
</reference>
<accession>A0ABX0IQB6</accession>
<dbReference type="SUPFAM" id="SSF50242">
    <property type="entry name" value="TIMP-like"/>
    <property type="match status" value="1"/>
</dbReference>
<dbReference type="Proteomes" id="UP000817854">
    <property type="component" value="Unassembled WGS sequence"/>
</dbReference>